<dbReference type="InterPro" id="IPR008978">
    <property type="entry name" value="HSP20-like_chaperone"/>
</dbReference>
<feature type="region of interest" description="Disordered" evidence="2">
    <location>
        <begin position="112"/>
        <end position="202"/>
    </location>
</feature>
<accession>A0ABP0T7Y0</accession>
<reference evidence="4 5" key="1">
    <citation type="submission" date="2024-02" db="EMBL/GenBank/DDBJ databases">
        <authorList>
            <consortium name="ELIXIR-Norway"/>
            <consortium name="Elixir Norway"/>
        </authorList>
    </citation>
    <scope>NUCLEOTIDE SEQUENCE [LARGE SCALE GENOMIC DNA]</scope>
</reference>
<feature type="compositionally biased region" description="Acidic residues" evidence="2">
    <location>
        <begin position="121"/>
        <end position="130"/>
    </location>
</feature>
<organism evidence="4 5">
    <name type="scientific">Sphagnum troendelagicum</name>
    <dbReference type="NCBI Taxonomy" id="128251"/>
    <lineage>
        <taxon>Eukaryota</taxon>
        <taxon>Viridiplantae</taxon>
        <taxon>Streptophyta</taxon>
        <taxon>Embryophyta</taxon>
        <taxon>Bryophyta</taxon>
        <taxon>Sphagnophytina</taxon>
        <taxon>Sphagnopsida</taxon>
        <taxon>Sphagnales</taxon>
        <taxon>Sphagnaceae</taxon>
        <taxon>Sphagnum</taxon>
    </lineage>
</organism>
<comment type="similarity">
    <text evidence="1">Belongs to the p23/wos2 family.</text>
</comment>
<evidence type="ECO:0000313" key="4">
    <source>
        <dbReference type="EMBL" id="CAK9189611.1"/>
    </source>
</evidence>
<protein>
    <recommendedName>
        <fullName evidence="3">CS domain-containing protein</fullName>
    </recommendedName>
</protein>
<evidence type="ECO:0000256" key="2">
    <source>
        <dbReference type="SAM" id="MobiDB-lite"/>
    </source>
</evidence>
<feature type="domain" description="CS" evidence="3">
    <location>
        <begin position="10"/>
        <end position="102"/>
    </location>
</feature>
<dbReference type="SUPFAM" id="SSF49764">
    <property type="entry name" value="HSP20-like chaperones"/>
    <property type="match status" value="1"/>
</dbReference>
<sequence length="202" mass="22797">MGQGGGEVLSRHPQILWAQRSETVYLTVELPDAKNPQVKLEPDGRFKFSAMGGGSSSDNESYEADLELYGKVDVEGSKINVGPRHILCEIEKGEEGWWKRLLKQEGKAPAYVRADWNRWVDEDDEEEEDELRGRGMDGSEFTSFGGDSDEEEDEELPDTSKVDEEEKEEELPNANKTDGEKEEELPNTNKTDDEEEVPKAEV</sequence>
<feature type="compositionally biased region" description="Acidic residues" evidence="2">
    <location>
        <begin position="147"/>
        <end position="157"/>
    </location>
</feature>
<evidence type="ECO:0000313" key="5">
    <source>
        <dbReference type="Proteomes" id="UP001497512"/>
    </source>
</evidence>
<dbReference type="Gene3D" id="2.60.40.790">
    <property type="match status" value="1"/>
</dbReference>
<dbReference type="PANTHER" id="PTHR22932">
    <property type="entry name" value="TELOMERASE-BINDING PROTEIN P23 HSP90 CO-CHAPERONE"/>
    <property type="match status" value="1"/>
</dbReference>
<dbReference type="InterPro" id="IPR045250">
    <property type="entry name" value="p23-like"/>
</dbReference>
<dbReference type="Proteomes" id="UP001497512">
    <property type="component" value="Chromosome 1"/>
</dbReference>
<dbReference type="PROSITE" id="PS51203">
    <property type="entry name" value="CS"/>
    <property type="match status" value="1"/>
</dbReference>
<evidence type="ECO:0000256" key="1">
    <source>
        <dbReference type="ARBA" id="ARBA00025733"/>
    </source>
</evidence>
<name>A0ABP0T7Y0_9BRYO</name>
<dbReference type="PANTHER" id="PTHR22932:SF1">
    <property type="entry name" value="CO-CHAPERONE PROTEIN DAF-41"/>
    <property type="match status" value="1"/>
</dbReference>
<gene>
    <name evidence="4" type="ORF">CSSPTR1EN2_LOCUS262</name>
</gene>
<proteinExistence type="inferred from homology"/>
<keyword evidence="5" id="KW-1185">Reference proteome</keyword>
<evidence type="ECO:0000259" key="3">
    <source>
        <dbReference type="PROSITE" id="PS51203"/>
    </source>
</evidence>
<dbReference type="Pfam" id="PF04969">
    <property type="entry name" value="CS"/>
    <property type="match status" value="1"/>
</dbReference>
<dbReference type="InterPro" id="IPR007052">
    <property type="entry name" value="CS_dom"/>
</dbReference>
<dbReference type="EMBL" id="OZ019893">
    <property type="protein sequence ID" value="CAK9189611.1"/>
    <property type="molecule type" value="Genomic_DNA"/>
</dbReference>
<dbReference type="CDD" id="cd06465">
    <property type="entry name" value="p23_hB-ind1_like"/>
    <property type="match status" value="1"/>
</dbReference>